<evidence type="ECO:0000313" key="17">
    <source>
        <dbReference type="EMBL" id="AYB35793.1"/>
    </source>
</evidence>
<evidence type="ECO:0000256" key="12">
    <source>
        <dbReference type="ARBA" id="ARBA00023012"/>
    </source>
</evidence>
<keyword evidence="18" id="KW-1185">Reference proteome</keyword>
<dbReference type="InterPro" id="IPR005467">
    <property type="entry name" value="His_kinase_dom"/>
</dbReference>
<keyword evidence="9" id="KW-0418">Kinase</keyword>
<evidence type="ECO:0000259" key="15">
    <source>
        <dbReference type="PROSITE" id="PS50109"/>
    </source>
</evidence>
<keyword evidence="8" id="KW-0547">Nucleotide-binding</keyword>
<evidence type="ECO:0000313" key="18">
    <source>
        <dbReference type="Proteomes" id="UP000266183"/>
    </source>
</evidence>
<dbReference type="EC" id="2.7.13.3" evidence="3"/>
<evidence type="ECO:0000256" key="5">
    <source>
        <dbReference type="ARBA" id="ARBA00022553"/>
    </source>
</evidence>
<dbReference type="SUPFAM" id="SSF55874">
    <property type="entry name" value="ATPase domain of HSP90 chaperone/DNA topoisomerase II/histidine kinase"/>
    <property type="match status" value="1"/>
</dbReference>
<gene>
    <name evidence="17" type="ORF">D4L85_31920</name>
</gene>
<dbReference type="GO" id="GO:0000155">
    <property type="term" value="F:phosphorelay sensor kinase activity"/>
    <property type="evidence" value="ECO:0007669"/>
    <property type="project" value="InterPro"/>
</dbReference>
<protein>
    <recommendedName>
        <fullName evidence="3">histidine kinase</fullName>
        <ecNumber evidence="3">2.7.13.3</ecNumber>
    </recommendedName>
</protein>
<keyword evidence="5" id="KW-0597">Phosphoprotein</keyword>
<evidence type="ECO:0000259" key="16">
    <source>
        <dbReference type="PROSITE" id="PS50885"/>
    </source>
</evidence>
<dbReference type="Proteomes" id="UP000266183">
    <property type="component" value="Chromosome"/>
</dbReference>
<dbReference type="InterPro" id="IPR036097">
    <property type="entry name" value="HisK_dim/P_sf"/>
</dbReference>
<evidence type="ECO:0000256" key="7">
    <source>
        <dbReference type="ARBA" id="ARBA00022692"/>
    </source>
</evidence>
<evidence type="ECO:0000256" key="8">
    <source>
        <dbReference type="ARBA" id="ARBA00022741"/>
    </source>
</evidence>
<dbReference type="SMART" id="SM00304">
    <property type="entry name" value="HAMP"/>
    <property type="match status" value="1"/>
</dbReference>
<evidence type="ECO:0000256" key="6">
    <source>
        <dbReference type="ARBA" id="ARBA00022679"/>
    </source>
</evidence>
<keyword evidence="7 14" id="KW-0812">Transmembrane</keyword>
<keyword evidence="6" id="KW-0808">Transferase</keyword>
<evidence type="ECO:0000256" key="4">
    <source>
        <dbReference type="ARBA" id="ARBA00022475"/>
    </source>
</evidence>
<dbReference type="RefSeq" id="WP_119759029.1">
    <property type="nucleotide sequence ID" value="NZ_CP032382.1"/>
</dbReference>
<evidence type="ECO:0000256" key="1">
    <source>
        <dbReference type="ARBA" id="ARBA00000085"/>
    </source>
</evidence>
<dbReference type="EMBL" id="CP032382">
    <property type="protein sequence ID" value="AYB35793.1"/>
    <property type="molecule type" value="Genomic_DNA"/>
</dbReference>
<feature type="transmembrane region" description="Helical" evidence="14">
    <location>
        <begin position="15"/>
        <end position="37"/>
    </location>
</feature>
<comment type="catalytic activity">
    <reaction evidence="1">
        <text>ATP + protein L-histidine = ADP + protein N-phospho-L-histidine.</text>
        <dbReference type="EC" id="2.7.13.3"/>
    </reaction>
</comment>
<evidence type="ECO:0000256" key="2">
    <source>
        <dbReference type="ARBA" id="ARBA00004651"/>
    </source>
</evidence>
<feature type="transmembrane region" description="Helical" evidence="14">
    <location>
        <begin position="188"/>
        <end position="211"/>
    </location>
</feature>
<dbReference type="InterPro" id="IPR050398">
    <property type="entry name" value="HssS/ArlS-like"/>
</dbReference>
<name>A0A385SVB8_9BACT</name>
<feature type="domain" description="HAMP" evidence="16">
    <location>
        <begin position="209"/>
        <end position="261"/>
    </location>
</feature>
<dbReference type="Gene3D" id="6.10.340.10">
    <property type="match status" value="1"/>
</dbReference>
<dbReference type="FunFam" id="1.10.287.130:FF:000008">
    <property type="entry name" value="Two-component sensor histidine kinase"/>
    <property type="match status" value="1"/>
</dbReference>
<dbReference type="PANTHER" id="PTHR45528:SF1">
    <property type="entry name" value="SENSOR HISTIDINE KINASE CPXA"/>
    <property type="match status" value="1"/>
</dbReference>
<dbReference type="SUPFAM" id="SSF47384">
    <property type="entry name" value="Homodimeric domain of signal transducing histidine kinase"/>
    <property type="match status" value="1"/>
</dbReference>
<organism evidence="17 18">
    <name type="scientific">Chryseolinea soli</name>
    <dbReference type="NCBI Taxonomy" id="2321403"/>
    <lineage>
        <taxon>Bacteria</taxon>
        <taxon>Pseudomonadati</taxon>
        <taxon>Bacteroidota</taxon>
        <taxon>Cytophagia</taxon>
        <taxon>Cytophagales</taxon>
        <taxon>Fulvivirgaceae</taxon>
        <taxon>Chryseolinea</taxon>
    </lineage>
</organism>
<dbReference type="InterPro" id="IPR003594">
    <property type="entry name" value="HATPase_dom"/>
</dbReference>
<dbReference type="OrthoDB" id="9813151at2"/>
<dbReference type="PROSITE" id="PS50885">
    <property type="entry name" value="HAMP"/>
    <property type="match status" value="1"/>
</dbReference>
<dbReference type="CDD" id="cd00082">
    <property type="entry name" value="HisKA"/>
    <property type="match status" value="1"/>
</dbReference>
<keyword evidence="11 14" id="KW-1133">Transmembrane helix</keyword>
<evidence type="ECO:0000256" key="9">
    <source>
        <dbReference type="ARBA" id="ARBA00022777"/>
    </source>
</evidence>
<feature type="domain" description="Histidine kinase" evidence="15">
    <location>
        <begin position="276"/>
        <end position="493"/>
    </location>
</feature>
<sequence length="494" mass="56474">MNKIQKKLENIRESLYWKISGFFFLILVMLGVAYTFITIMTAKRYSDETTQKLNANVADQLLQEVSPFVEGKVNEESLGKIMHSMMAVNPGLEVYLLDPQGKILSFVVLHKKVKLEYVAVEPIKKFLSSKGKSLIYGDDPRNPGRSKIFSATAVYEHGQLLGYVYLILASEEYENTSVALQESYLLKIGVQSFVITLTAASLIALVILWLLMRSLRGIVETVKRFGEGDLSPRIPIRSKGELAQLALTINMMADTILRNMDELKEVDKLRRDLIANVSHDIRTPISIIHGYIETLIIKHDTLDSKKQEEYLRIILKSTERLKRLMSDLFELSKLESRQVKPKLEVFFISDLLQDLDCKYKLLAQEKNIDLQTDFASRSPMVRADVAMIERVLQNLMDNALNYTPENGQVRIRMEKEERKIRVSVSNTGRGILPQDMPKIFDRYYKVENNRTNRGTGLGLAIVKNILEIHKTDIRVQSEQYGNTTFSFDLPVAVN</sequence>
<dbReference type="Pfam" id="PF02518">
    <property type="entry name" value="HATPase_c"/>
    <property type="match status" value="1"/>
</dbReference>
<dbReference type="CDD" id="cd06225">
    <property type="entry name" value="HAMP"/>
    <property type="match status" value="1"/>
</dbReference>
<proteinExistence type="predicted"/>
<dbReference type="InterPro" id="IPR004358">
    <property type="entry name" value="Sig_transdc_His_kin-like_C"/>
</dbReference>
<keyword evidence="10" id="KW-0067">ATP-binding</keyword>
<dbReference type="GO" id="GO:0005886">
    <property type="term" value="C:plasma membrane"/>
    <property type="evidence" value="ECO:0007669"/>
    <property type="project" value="UniProtKB-SubCell"/>
</dbReference>
<evidence type="ECO:0000256" key="14">
    <source>
        <dbReference type="SAM" id="Phobius"/>
    </source>
</evidence>
<reference evidence="18" key="1">
    <citation type="submission" date="2018-09" db="EMBL/GenBank/DDBJ databases">
        <title>Chryseolinea sp. KIS68-18 isolated from soil.</title>
        <authorList>
            <person name="Weon H.-Y."/>
            <person name="Kwon S.-W."/>
            <person name="Lee S.A."/>
        </authorList>
    </citation>
    <scope>NUCLEOTIDE SEQUENCE [LARGE SCALE GENOMIC DNA]</scope>
    <source>
        <strain evidence="18">KIS68-18</strain>
    </source>
</reference>
<dbReference type="PROSITE" id="PS50109">
    <property type="entry name" value="HIS_KIN"/>
    <property type="match status" value="1"/>
</dbReference>
<keyword evidence="4" id="KW-1003">Cell membrane</keyword>
<dbReference type="Pfam" id="PF00512">
    <property type="entry name" value="HisKA"/>
    <property type="match status" value="1"/>
</dbReference>
<dbReference type="Gene3D" id="3.30.565.10">
    <property type="entry name" value="Histidine kinase-like ATPase, C-terminal domain"/>
    <property type="match status" value="1"/>
</dbReference>
<evidence type="ECO:0000256" key="11">
    <source>
        <dbReference type="ARBA" id="ARBA00022989"/>
    </source>
</evidence>
<keyword evidence="13 14" id="KW-0472">Membrane</keyword>
<dbReference type="InterPro" id="IPR003660">
    <property type="entry name" value="HAMP_dom"/>
</dbReference>
<dbReference type="Pfam" id="PF00672">
    <property type="entry name" value="HAMP"/>
    <property type="match status" value="1"/>
</dbReference>
<dbReference type="PRINTS" id="PR00344">
    <property type="entry name" value="BCTRLSENSOR"/>
</dbReference>
<dbReference type="SMART" id="SM00388">
    <property type="entry name" value="HisKA"/>
    <property type="match status" value="1"/>
</dbReference>
<dbReference type="InterPro" id="IPR003661">
    <property type="entry name" value="HisK_dim/P_dom"/>
</dbReference>
<comment type="subcellular location">
    <subcellularLocation>
        <location evidence="2">Cell membrane</location>
        <topology evidence="2">Multi-pass membrane protein</topology>
    </subcellularLocation>
</comment>
<dbReference type="FunFam" id="3.30.565.10:FF:000006">
    <property type="entry name" value="Sensor histidine kinase WalK"/>
    <property type="match status" value="1"/>
</dbReference>
<evidence type="ECO:0000256" key="10">
    <source>
        <dbReference type="ARBA" id="ARBA00022840"/>
    </source>
</evidence>
<dbReference type="GO" id="GO:0005524">
    <property type="term" value="F:ATP binding"/>
    <property type="evidence" value="ECO:0007669"/>
    <property type="project" value="UniProtKB-KW"/>
</dbReference>
<dbReference type="AlphaFoldDB" id="A0A385SVB8"/>
<accession>A0A385SVB8</accession>
<dbReference type="Gene3D" id="1.10.287.130">
    <property type="match status" value="1"/>
</dbReference>
<evidence type="ECO:0000256" key="13">
    <source>
        <dbReference type="ARBA" id="ARBA00023136"/>
    </source>
</evidence>
<dbReference type="KEGG" id="chk:D4L85_31920"/>
<dbReference type="SUPFAM" id="SSF158472">
    <property type="entry name" value="HAMP domain-like"/>
    <property type="match status" value="1"/>
</dbReference>
<dbReference type="SMART" id="SM00387">
    <property type="entry name" value="HATPase_c"/>
    <property type="match status" value="1"/>
</dbReference>
<evidence type="ECO:0000256" key="3">
    <source>
        <dbReference type="ARBA" id="ARBA00012438"/>
    </source>
</evidence>
<dbReference type="InterPro" id="IPR036890">
    <property type="entry name" value="HATPase_C_sf"/>
</dbReference>
<keyword evidence="12" id="KW-0902">Two-component regulatory system</keyword>
<dbReference type="PANTHER" id="PTHR45528">
    <property type="entry name" value="SENSOR HISTIDINE KINASE CPXA"/>
    <property type="match status" value="1"/>
</dbReference>